<gene>
    <name evidence="2" type="ORF">SS50377_14644</name>
</gene>
<proteinExistence type="predicted"/>
<feature type="region of interest" description="Disordered" evidence="1">
    <location>
        <begin position="82"/>
        <end position="103"/>
    </location>
</feature>
<evidence type="ECO:0000313" key="2">
    <source>
        <dbReference type="EMBL" id="EST45412.1"/>
    </source>
</evidence>
<organism evidence="2">
    <name type="scientific">Spironucleus salmonicida</name>
    <dbReference type="NCBI Taxonomy" id="348837"/>
    <lineage>
        <taxon>Eukaryota</taxon>
        <taxon>Metamonada</taxon>
        <taxon>Diplomonadida</taxon>
        <taxon>Hexamitidae</taxon>
        <taxon>Hexamitinae</taxon>
        <taxon>Spironucleus</taxon>
    </lineage>
</organism>
<evidence type="ECO:0000256" key="1">
    <source>
        <dbReference type="SAM" id="MobiDB-lite"/>
    </source>
</evidence>
<dbReference type="EMBL" id="KI546097">
    <property type="protein sequence ID" value="EST45412.1"/>
    <property type="molecule type" value="Genomic_DNA"/>
</dbReference>
<sequence length="154" mass="18136">MVIQIISYKQEGKQLQIYQAVFAMLGKGPVFHSMLQIYYGEVVNRFFHKQLDHILLCTGMKQNLFSVYECHIRNDHCYSTREQDQMGSPLSKHNIRDVTTDNVPGTPLQYRRPSLLRSYQNHHRRYELYIHAAVHPTQPPNLLHRLDTELRSSV</sequence>
<protein>
    <submittedName>
        <fullName evidence="2">Uncharacterized protein</fullName>
    </submittedName>
</protein>
<reference evidence="2" key="1">
    <citation type="journal article" date="2014" name="PLoS Genet.">
        <title>The Genome of Spironucleus salmonicida Highlights a Fish Pathogen Adapted to Fluctuating Environments.</title>
        <authorList>
            <person name="Xu F."/>
            <person name="Jerlstrom-Hultqvist J."/>
            <person name="Einarsson E."/>
            <person name="Astvaldsson A."/>
            <person name="Svard S.G."/>
            <person name="Andersson J.O."/>
        </authorList>
    </citation>
    <scope>NUCLEOTIDE SEQUENCE</scope>
</reference>
<name>V6LLI5_9EUKA</name>
<dbReference type="AlphaFoldDB" id="V6LLI5"/>
<accession>V6LLI5</accession>